<evidence type="ECO:0000256" key="4">
    <source>
        <dbReference type="ARBA" id="ARBA00022670"/>
    </source>
</evidence>
<evidence type="ECO:0000256" key="1">
    <source>
        <dbReference type="ARBA" id="ARBA00001947"/>
    </source>
</evidence>
<sequence length="152" mass="17605">MIYKRCSPQHLSVNDFLLIITFSAMLAKDSVNADKNSEKNVRKAREYSEHCIMDNLSLVPQDIARYDHYRVYSVELDTDKHVDLFQKLEQQSDSLTFMGHAREVGQKLTLLVAAHKVADFANLLQTFNVKHRILVCIHKIIIMQMHTYVVSI</sequence>
<feature type="domain" description="Carboxypeptidase activation peptide" evidence="13">
    <location>
        <begin position="72"/>
        <end position="135"/>
    </location>
</feature>
<evidence type="ECO:0000256" key="9">
    <source>
        <dbReference type="ARBA" id="ARBA00023049"/>
    </source>
</evidence>
<evidence type="ECO:0000256" key="5">
    <source>
        <dbReference type="ARBA" id="ARBA00022723"/>
    </source>
</evidence>
<feature type="chain" id="PRO_5005521375" description="Zinc carboxypeptidase A 1" evidence="12">
    <location>
        <begin position="34"/>
        <end position="152"/>
    </location>
</feature>
<evidence type="ECO:0000256" key="3">
    <source>
        <dbReference type="ARBA" id="ARBA00022645"/>
    </source>
</evidence>
<dbReference type="InterPro" id="IPR003146">
    <property type="entry name" value="M14A_act_pep"/>
</dbReference>
<evidence type="ECO:0000256" key="8">
    <source>
        <dbReference type="ARBA" id="ARBA00022833"/>
    </source>
</evidence>
<dbReference type="GO" id="GO:0004180">
    <property type="term" value="F:carboxypeptidase activity"/>
    <property type="evidence" value="ECO:0007669"/>
    <property type="project" value="UniProtKB-KW"/>
</dbReference>
<proteinExistence type="inferred from homology"/>
<evidence type="ECO:0000256" key="2">
    <source>
        <dbReference type="ARBA" id="ARBA00005988"/>
    </source>
</evidence>
<keyword evidence="9" id="KW-0482">Metalloprotease</keyword>
<evidence type="ECO:0000256" key="6">
    <source>
        <dbReference type="ARBA" id="ARBA00022729"/>
    </source>
</evidence>
<gene>
    <name evidence="14" type="primary">AGAP009593_4</name>
    <name evidence="14" type="ORF">c0_g1_i3</name>
</gene>
<dbReference type="Pfam" id="PF02244">
    <property type="entry name" value="Propep_M14"/>
    <property type="match status" value="1"/>
</dbReference>
<dbReference type="SUPFAM" id="SSF54897">
    <property type="entry name" value="Protease propeptides/inhibitors"/>
    <property type="match status" value="1"/>
</dbReference>
<comment type="cofactor">
    <cofactor evidence="1">
        <name>Zn(2+)</name>
        <dbReference type="ChEBI" id="CHEBI:29105"/>
    </cofactor>
</comment>
<comment type="similarity">
    <text evidence="2">Belongs to the peptidase M14 family.</text>
</comment>
<evidence type="ECO:0000259" key="13">
    <source>
        <dbReference type="Pfam" id="PF02244"/>
    </source>
</evidence>
<dbReference type="GO" id="GO:0046872">
    <property type="term" value="F:metal ion binding"/>
    <property type="evidence" value="ECO:0007669"/>
    <property type="project" value="UniProtKB-KW"/>
</dbReference>
<evidence type="ECO:0000256" key="7">
    <source>
        <dbReference type="ARBA" id="ARBA00022801"/>
    </source>
</evidence>
<dbReference type="GO" id="GO:0008237">
    <property type="term" value="F:metallopeptidase activity"/>
    <property type="evidence" value="ECO:0007669"/>
    <property type="project" value="UniProtKB-KW"/>
</dbReference>
<protein>
    <recommendedName>
        <fullName evidence="11">Zinc carboxypeptidase A 1</fullName>
    </recommendedName>
</protein>
<evidence type="ECO:0000313" key="14">
    <source>
        <dbReference type="EMBL" id="JAI29342.1"/>
    </source>
</evidence>
<dbReference type="InterPro" id="IPR036990">
    <property type="entry name" value="M14A-like_propep"/>
</dbReference>
<evidence type="ECO:0000256" key="10">
    <source>
        <dbReference type="ARBA" id="ARBA00023157"/>
    </source>
</evidence>
<keyword evidence="4" id="KW-0645">Protease</keyword>
<organism evidence="14">
    <name type="scientific">Bactrocera latifrons</name>
    <name type="common">Malaysian fruit fly</name>
    <name type="synonym">Chaetodacus latifrons</name>
    <dbReference type="NCBI Taxonomy" id="174628"/>
    <lineage>
        <taxon>Eukaryota</taxon>
        <taxon>Metazoa</taxon>
        <taxon>Ecdysozoa</taxon>
        <taxon>Arthropoda</taxon>
        <taxon>Hexapoda</taxon>
        <taxon>Insecta</taxon>
        <taxon>Pterygota</taxon>
        <taxon>Neoptera</taxon>
        <taxon>Endopterygota</taxon>
        <taxon>Diptera</taxon>
        <taxon>Brachycera</taxon>
        <taxon>Muscomorpha</taxon>
        <taxon>Tephritoidea</taxon>
        <taxon>Tephritidae</taxon>
        <taxon>Bactrocera</taxon>
        <taxon>Bactrocera</taxon>
    </lineage>
</organism>
<evidence type="ECO:0000256" key="11">
    <source>
        <dbReference type="ARBA" id="ARBA00069039"/>
    </source>
</evidence>
<keyword evidence="7" id="KW-0378">Hydrolase</keyword>
<dbReference type="GO" id="GO:0006508">
    <property type="term" value="P:proteolysis"/>
    <property type="evidence" value="ECO:0007669"/>
    <property type="project" value="UniProtKB-KW"/>
</dbReference>
<dbReference type="AlphaFoldDB" id="A0A0K8URM8"/>
<dbReference type="EMBL" id="GDHF01022972">
    <property type="protein sequence ID" value="JAI29342.1"/>
    <property type="molecule type" value="Transcribed_RNA"/>
</dbReference>
<keyword evidence="5" id="KW-0479">Metal-binding</keyword>
<keyword evidence="8" id="KW-0862">Zinc</keyword>
<keyword evidence="10" id="KW-1015">Disulfide bond</keyword>
<feature type="signal peptide" evidence="12">
    <location>
        <begin position="1"/>
        <end position="33"/>
    </location>
</feature>
<name>A0A0K8URM8_BACLA</name>
<keyword evidence="3 14" id="KW-0121">Carboxypeptidase</keyword>
<accession>A0A0K8URM8</accession>
<dbReference type="FunFam" id="3.30.70.340:FF:000002">
    <property type="entry name" value="Carboxypeptidase A"/>
    <property type="match status" value="1"/>
</dbReference>
<reference evidence="14" key="1">
    <citation type="submission" date="2015-06" db="EMBL/GenBank/DDBJ databases">
        <authorList>
            <person name="Hoefler B.C."/>
            <person name="Straight P.D."/>
        </authorList>
    </citation>
    <scope>NUCLEOTIDE SEQUENCE</scope>
</reference>
<dbReference type="Gene3D" id="3.30.70.340">
    <property type="entry name" value="Metallocarboxypeptidase-like"/>
    <property type="match status" value="1"/>
</dbReference>
<dbReference type="OrthoDB" id="3626597at2759"/>
<evidence type="ECO:0000256" key="12">
    <source>
        <dbReference type="SAM" id="SignalP"/>
    </source>
</evidence>
<keyword evidence="6 12" id="KW-0732">Signal</keyword>